<evidence type="ECO:0000256" key="4">
    <source>
        <dbReference type="ARBA" id="ARBA00023125"/>
    </source>
</evidence>
<keyword evidence="2" id="KW-0902">Two-component regulatory system</keyword>
<feature type="DNA-binding region" description="OmpR/PhoB-type" evidence="7">
    <location>
        <begin position="129"/>
        <end position="230"/>
    </location>
</feature>
<evidence type="ECO:0000256" key="6">
    <source>
        <dbReference type="PROSITE-ProRule" id="PRU00169"/>
    </source>
</evidence>
<gene>
    <name evidence="10" type="ORF">EV695_0460</name>
</gene>
<evidence type="ECO:0000259" key="9">
    <source>
        <dbReference type="PROSITE" id="PS51755"/>
    </source>
</evidence>
<dbReference type="Gene3D" id="6.10.250.690">
    <property type="match status" value="1"/>
</dbReference>
<dbReference type="GO" id="GO:0000976">
    <property type="term" value="F:transcription cis-regulatory region binding"/>
    <property type="evidence" value="ECO:0007669"/>
    <property type="project" value="TreeGrafter"/>
</dbReference>
<proteinExistence type="predicted"/>
<evidence type="ECO:0000259" key="8">
    <source>
        <dbReference type="PROSITE" id="PS50110"/>
    </source>
</evidence>
<evidence type="ECO:0000256" key="5">
    <source>
        <dbReference type="ARBA" id="ARBA00023163"/>
    </source>
</evidence>
<protein>
    <submittedName>
        <fullName evidence="10">Two-component system phosphate regulon response regulator PhoB</fullName>
    </submittedName>
</protein>
<keyword evidence="1 6" id="KW-0597">Phosphoprotein</keyword>
<evidence type="ECO:0000313" key="11">
    <source>
        <dbReference type="Proteomes" id="UP000294887"/>
    </source>
</evidence>
<dbReference type="PANTHER" id="PTHR48111:SF40">
    <property type="entry name" value="PHOSPHATE REGULON TRANSCRIPTIONAL REGULATORY PROTEIN PHOB"/>
    <property type="match status" value="1"/>
</dbReference>
<dbReference type="FunFam" id="3.40.50.2300:FF:000001">
    <property type="entry name" value="DNA-binding response regulator PhoB"/>
    <property type="match status" value="1"/>
</dbReference>
<dbReference type="Pfam" id="PF00072">
    <property type="entry name" value="Response_reg"/>
    <property type="match status" value="1"/>
</dbReference>
<feature type="modified residue" description="4-aspartylphosphate" evidence="6">
    <location>
        <position position="52"/>
    </location>
</feature>
<dbReference type="InterPro" id="IPR001789">
    <property type="entry name" value="Sig_transdc_resp-reg_receiver"/>
</dbReference>
<evidence type="ECO:0000256" key="7">
    <source>
        <dbReference type="PROSITE-ProRule" id="PRU01091"/>
    </source>
</evidence>
<dbReference type="GO" id="GO:0005829">
    <property type="term" value="C:cytosol"/>
    <property type="evidence" value="ECO:0007669"/>
    <property type="project" value="TreeGrafter"/>
</dbReference>
<dbReference type="PROSITE" id="PS50110">
    <property type="entry name" value="RESPONSE_REGULATORY"/>
    <property type="match status" value="1"/>
</dbReference>
<dbReference type="Gene3D" id="1.10.10.10">
    <property type="entry name" value="Winged helix-like DNA-binding domain superfamily/Winged helix DNA-binding domain"/>
    <property type="match status" value="1"/>
</dbReference>
<dbReference type="GO" id="GO:0032993">
    <property type="term" value="C:protein-DNA complex"/>
    <property type="evidence" value="ECO:0007669"/>
    <property type="project" value="TreeGrafter"/>
</dbReference>
<dbReference type="AlphaFoldDB" id="A0A4R1F7G1"/>
<feature type="domain" description="Response regulatory" evidence="8">
    <location>
        <begin position="3"/>
        <end position="119"/>
    </location>
</feature>
<reference evidence="10 11" key="1">
    <citation type="submission" date="2019-03" db="EMBL/GenBank/DDBJ databases">
        <title>Genomic Encyclopedia of Type Strains, Phase IV (KMG-IV): sequencing the most valuable type-strain genomes for metagenomic binning, comparative biology and taxonomic classification.</title>
        <authorList>
            <person name="Goeker M."/>
        </authorList>
    </citation>
    <scope>NUCLEOTIDE SEQUENCE [LARGE SCALE GENOMIC DNA]</scope>
    <source>
        <strain evidence="10 11">DSM 24830</strain>
    </source>
</reference>
<evidence type="ECO:0000256" key="3">
    <source>
        <dbReference type="ARBA" id="ARBA00023015"/>
    </source>
</evidence>
<dbReference type="GO" id="GO:0000156">
    <property type="term" value="F:phosphorelay response regulator activity"/>
    <property type="evidence" value="ECO:0007669"/>
    <property type="project" value="TreeGrafter"/>
</dbReference>
<feature type="domain" description="OmpR/PhoB-type" evidence="9">
    <location>
        <begin position="129"/>
        <end position="230"/>
    </location>
</feature>
<sequence length="234" mass="26752">MFEILLVEDDHAIREMLQGFLLGKSYKVKAAESGGGAFDMLAEKNPDLILLDWMLPDISGPEIIKQIRKNKIQRDIPILMLTARAEEMDKVKGLEVGADDYMTKPVSLKELDARIKALIRRSQGLSVDKTITRKSDKGSLVINLENNSLLINDATVDIGQTEFRLLHYFMRKPERIHSRAQLLDQVWGQSTFIDERTVDVHILRLRKVLKPYELDDMLKTVRGAGYRFTEKLDG</sequence>
<dbReference type="PROSITE" id="PS51755">
    <property type="entry name" value="OMPR_PHOB"/>
    <property type="match status" value="1"/>
</dbReference>
<dbReference type="Proteomes" id="UP000294887">
    <property type="component" value="Unassembled WGS sequence"/>
</dbReference>
<dbReference type="EMBL" id="SMFQ01000002">
    <property type="protein sequence ID" value="TCJ88602.1"/>
    <property type="molecule type" value="Genomic_DNA"/>
</dbReference>
<dbReference type="InterPro" id="IPR011006">
    <property type="entry name" value="CheY-like_superfamily"/>
</dbReference>
<dbReference type="Pfam" id="PF00486">
    <property type="entry name" value="Trans_reg_C"/>
    <property type="match status" value="1"/>
</dbReference>
<evidence type="ECO:0000256" key="1">
    <source>
        <dbReference type="ARBA" id="ARBA00022553"/>
    </source>
</evidence>
<dbReference type="SUPFAM" id="SSF46894">
    <property type="entry name" value="C-terminal effector domain of the bipartite response regulators"/>
    <property type="match status" value="1"/>
</dbReference>
<dbReference type="GO" id="GO:0006355">
    <property type="term" value="P:regulation of DNA-templated transcription"/>
    <property type="evidence" value="ECO:0007669"/>
    <property type="project" value="InterPro"/>
</dbReference>
<evidence type="ECO:0000256" key="2">
    <source>
        <dbReference type="ARBA" id="ARBA00023012"/>
    </source>
</evidence>
<evidence type="ECO:0000313" key="10">
    <source>
        <dbReference type="EMBL" id="TCJ88602.1"/>
    </source>
</evidence>
<keyword evidence="5" id="KW-0804">Transcription</keyword>
<dbReference type="InterPro" id="IPR039420">
    <property type="entry name" value="WalR-like"/>
</dbReference>
<keyword evidence="11" id="KW-1185">Reference proteome</keyword>
<dbReference type="SMART" id="SM00862">
    <property type="entry name" value="Trans_reg_C"/>
    <property type="match status" value="1"/>
</dbReference>
<keyword evidence="3" id="KW-0805">Transcription regulation</keyword>
<dbReference type="InterPro" id="IPR001867">
    <property type="entry name" value="OmpR/PhoB-type_DNA-bd"/>
</dbReference>
<dbReference type="SUPFAM" id="SSF52172">
    <property type="entry name" value="CheY-like"/>
    <property type="match status" value="1"/>
</dbReference>
<dbReference type="SMART" id="SM00448">
    <property type="entry name" value="REC"/>
    <property type="match status" value="1"/>
</dbReference>
<dbReference type="InterPro" id="IPR016032">
    <property type="entry name" value="Sig_transdc_resp-reg_C-effctor"/>
</dbReference>
<comment type="caution">
    <text evidence="10">The sequence shown here is derived from an EMBL/GenBank/DDBJ whole genome shotgun (WGS) entry which is preliminary data.</text>
</comment>
<dbReference type="OrthoDB" id="9802426at2"/>
<accession>A0A4R1F7G1</accession>
<dbReference type="InterPro" id="IPR036388">
    <property type="entry name" value="WH-like_DNA-bd_sf"/>
</dbReference>
<dbReference type="PANTHER" id="PTHR48111">
    <property type="entry name" value="REGULATOR OF RPOS"/>
    <property type="match status" value="1"/>
</dbReference>
<dbReference type="Gene3D" id="3.40.50.2300">
    <property type="match status" value="1"/>
</dbReference>
<keyword evidence="4 7" id="KW-0238">DNA-binding</keyword>
<dbReference type="RefSeq" id="WP_131904287.1">
    <property type="nucleotide sequence ID" value="NZ_BAAAFU010000008.1"/>
</dbReference>
<name>A0A4R1F7G1_9GAMM</name>
<dbReference type="CDD" id="cd00383">
    <property type="entry name" value="trans_reg_C"/>
    <property type="match status" value="1"/>
</dbReference>
<organism evidence="10 11">
    <name type="scientific">Cocleimonas flava</name>
    <dbReference type="NCBI Taxonomy" id="634765"/>
    <lineage>
        <taxon>Bacteria</taxon>
        <taxon>Pseudomonadati</taxon>
        <taxon>Pseudomonadota</taxon>
        <taxon>Gammaproteobacteria</taxon>
        <taxon>Thiotrichales</taxon>
        <taxon>Thiotrichaceae</taxon>
        <taxon>Cocleimonas</taxon>
    </lineage>
</organism>